<dbReference type="AlphaFoldDB" id="A0A5D2IW86"/>
<accession>A0A5D2IW86</accession>
<dbReference type="InterPro" id="IPR053192">
    <property type="entry name" value="Vacuole_Formation_Reg"/>
</dbReference>
<gene>
    <name evidence="3" type="ORF">ES332_D11G313800v1</name>
</gene>
<protein>
    <recommendedName>
        <fullName evidence="2">DC1 domain-containing protein</fullName>
    </recommendedName>
</protein>
<feature type="domain" description="DC1" evidence="2">
    <location>
        <begin position="308"/>
        <end position="354"/>
    </location>
</feature>
<keyword evidence="4" id="KW-1185">Reference proteome</keyword>
<dbReference type="SUPFAM" id="SSF57889">
    <property type="entry name" value="Cysteine-rich domain"/>
    <property type="match status" value="3"/>
</dbReference>
<dbReference type="Pfam" id="PF03107">
    <property type="entry name" value="C1_2"/>
    <property type="match status" value="3"/>
</dbReference>
<name>A0A5D2IW86_GOSTO</name>
<evidence type="ECO:0000259" key="2">
    <source>
        <dbReference type="Pfam" id="PF03107"/>
    </source>
</evidence>
<evidence type="ECO:0000313" key="4">
    <source>
        <dbReference type="Proteomes" id="UP000322667"/>
    </source>
</evidence>
<evidence type="ECO:0000256" key="1">
    <source>
        <dbReference type="ARBA" id="ARBA00022737"/>
    </source>
</evidence>
<feature type="domain" description="DC1" evidence="2">
    <location>
        <begin position="193"/>
        <end position="239"/>
    </location>
</feature>
<organism evidence="3 4">
    <name type="scientific">Gossypium tomentosum</name>
    <name type="common">Hawaiian cotton</name>
    <name type="synonym">Gossypium sandvicense</name>
    <dbReference type="NCBI Taxonomy" id="34277"/>
    <lineage>
        <taxon>Eukaryota</taxon>
        <taxon>Viridiplantae</taxon>
        <taxon>Streptophyta</taxon>
        <taxon>Embryophyta</taxon>
        <taxon>Tracheophyta</taxon>
        <taxon>Spermatophyta</taxon>
        <taxon>Magnoliopsida</taxon>
        <taxon>eudicotyledons</taxon>
        <taxon>Gunneridae</taxon>
        <taxon>Pentapetalae</taxon>
        <taxon>rosids</taxon>
        <taxon>malvids</taxon>
        <taxon>Malvales</taxon>
        <taxon>Malvaceae</taxon>
        <taxon>Malvoideae</taxon>
        <taxon>Gossypium</taxon>
    </lineage>
</organism>
<dbReference type="InterPro" id="IPR046349">
    <property type="entry name" value="C1-like_sf"/>
</dbReference>
<proteinExistence type="predicted"/>
<sequence>MPNQKLKTAELHKNSELSRRWKITCFLIHAAFFYGTQTRKKMEKQEVEQLDAPIILAVKGQTRKTVAYELAKHLKYPVIDQDEITLVLQNSECLDNISFKIALSIASIQLKELKLGVIISIPLSQKEHLDNLKKQAKSAGAFLVIIQCLPKDGSNDFNIEGVPRLIVDPTKPTFDAEKFVSDELDKVRKRSYRHLHPLIFKNKLTAESKVECSRCQKTISGPNYQCFLGCDEYIFHKDCGEHPGNLEQVGKNCPKYLRVTEPEYLFPKKSNCKICEYKSKEFSDGCHDCLFQTNMEGEFLPIIVNHESHAHPLNLLMMPLSYNYEFRCSGCGGFGHSISYRCYDCNFNLHVSCMLLPQTVSYDYDKHPLRLTYDSLEQSYFEKSYCEACKKERNPGHWFYYCPACESSTHLDCVTNQLTRS</sequence>
<dbReference type="EMBL" id="CM017633">
    <property type="protein sequence ID" value="TYH46123.1"/>
    <property type="molecule type" value="Genomic_DNA"/>
</dbReference>
<dbReference type="InterPro" id="IPR004146">
    <property type="entry name" value="DC1"/>
</dbReference>
<reference evidence="3 4" key="1">
    <citation type="submission" date="2019-07" db="EMBL/GenBank/DDBJ databases">
        <title>WGS assembly of Gossypium tomentosum.</title>
        <authorList>
            <person name="Chen Z.J."/>
            <person name="Sreedasyam A."/>
            <person name="Ando A."/>
            <person name="Song Q."/>
            <person name="De L."/>
            <person name="Hulse-Kemp A."/>
            <person name="Ding M."/>
            <person name="Ye W."/>
            <person name="Kirkbride R."/>
            <person name="Jenkins J."/>
            <person name="Plott C."/>
            <person name="Lovell J."/>
            <person name="Lin Y.-M."/>
            <person name="Vaughn R."/>
            <person name="Liu B."/>
            <person name="Li W."/>
            <person name="Simpson S."/>
            <person name="Scheffler B."/>
            <person name="Saski C."/>
            <person name="Grover C."/>
            <person name="Hu G."/>
            <person name="Conover J."/>
            <person name="Carlson J."/>
            <person name="Shu S."/>
            <person name="Boston L."/>
            <person name="Williams M."/>
            <person name="Peterson D."/>
            <person name="Mcgee K."/>
            <person name="Jones D."/>
            <person name="Wendel J."/>
            <person name="Stelly D."/>
            <person name="Grimwood J."/>
            <person name="Schmutz J."/>
        </authorList>
    </citation>
    <scope>NUCLEOTIDE SEQUENCE [LARGE SCALE GENOMIC DNA]</scope>
    <source>
        <strain evidence="3">7179.01</strain>
    </source>
</reference>
<feature type="domain" description="DC1" evidence="2">
    <location>
        <begin position="365"/>
        <end position="414"/>
    </location>
</feature>
<dbReference type="PANTHER" id="PTHR32410:SF163">
    <property type="entry name" value="DC1 DOMAIN-CONTAINING PROTEIN"/>
    <property type="match status" value="1"/>
</dbReference>
<keyword evidence="1" id="KW-0677">Repeat</keyword>
<evidence type="ECO:0000313" key="3">
    <source>
        <dbReference type="EMBL" id="TYH46123.1"/>
    </source>
</evidence>
<dbReference type="Proteomes" id="UP000322667">
    <property type="component" value="Chromosome D11"/>
</dbReference>
<dbReference type="PANTHER" id="PTHR32410">
    <property type="entry name" value="CYSTEINE/HISTIDINE-RICH C1 DOMAIN FAMILY PROTEIN"/>
    <property type="match status" value="1"/>
</dbReference>